<proteinExistence type="predicted"/>
<feature type="region of interest" description="Disordered" evidence="1">
    <location>
        <begin position="1"/>
        <end position="34"/>
    </location>
</feature>
<evidence type="ECO:0000256" key="1">
    <source>
        <dbReference type="SAM" id="MobiDB-lite"/>
    </source>
</evidence>
<accession>A0A6A4DL04</accession>
<name>A0A6A4DL04_9STRA</name>
<evidence type="ECO:0000313" key="3">
    <source>
        <dbReference type="Proteomes" id="UP000434957"/>
    </source>
</evidence>
<comment type="caution">
    <text evidence="2">The sequence shown here is derived from an EMBL/GenBank/DDBJ whole genome shotgun (WGS) entry which is preliminary data.</text>
</comment>
<gene>
    <name evidence="2" type="ORF">PR003_g20663</name>
</gene>
<reference evidence="2 3" key="1">
    <citation type="submission" date="2018-08" db="EMBL/GenBank/DDBJ databases">
        <title>Genomic investigation of the strawberry pathogen Phytophthora fragariae indicates pathogenicity is determined by transcriptional variation in three key races.</title>
        <authorList>
            <person name="Adams T.M."/>
            <person name="Armitage A.D."/>
            <person name="Sobczyk M.K."/>
            <person name="Bates H.J."/>
            <person name="Dunwell J.M."/>
            <person name="Nellist C.F."/>
            <person name="Harrison R.J."/>
        </authorList>
    </citation>
    <scope>NUCLEOTIDE SEQUENCE [LARGE SCALE GENOMIC DNA]</scope>
    <source>
        <strain evidence="2 3">SCRP333</strain>
    </source>
</reference>
<dbReference type="AlphaFoldDB" id="A0A6A4DL04"/>
<dbReference type="EMBL" id="QXFT01001860">
    <property type="protein sequence ID" value="KAE9308775.1"/>
    <property type="molecule type" value="Genomic_DNA"/>
</dbReference>
<organism evidence="2 3">
    <name type="scientific">Phytophthora rubi</name>
    <dbReference type="NCBI Taxonomy" id="129364"/>
    <lineage>
        <taxon>Eukaryota</taxon>
        <taxon>Sar</taxon>
        <taxon>Stramenopiles</taxon>
        <taxon>Oomycota</taxon>
        <taxon>Peronosporomycetes</taxon>
        <taxon>Peronosporales</taxon>
        <taxon>Peronosporaceae</taxon>
        <taxon>Phytophthora</taxon>
    </lineage>
</organism>
<feature type="region of interest" description="Disordered" evidence="1">
    <location>
        <begin position="48"/>
        <end position="110"/>
    </location>
</feature>
<sequence>MPHPPSPPSTPHAVASTTVATPTLPPRPSIPGPGLRAQVAAVARVALKRPYRQEEPRRRRPLRGSAPDATPGAPLASSRDPRLKSICPSVPPPNPHFRADDTSAPSAPADLASRIMAAVSRRHQRPRLRS</sequence>
<feature type="compositionally biased region" description="Pro residues" evidence="1">
    <location>
        <begin position="1"/>
        <end position="10"/>
    </location>
</feature>
<evidence type="ECO:0000313" key="2">
    <source>
        <dbReference type="EMBL" id="KAE9308775.1"/>
    </source>
</evidence>
<dbReference type="Proteomes" id="UP000434957">
    <property type="component" value="Unassembled WGS sequence"/>
</dbReference>
<keyword evidence="3" id="KW-1185">Reference proteome</keyword>
<protein>
    <submittedName>
        <fullName evidence="2">Uncharacterized protein</fullName>
    </submittedName>
</protein>